<accession>A0AAE3G9T0</accession>
<evidence type="ECO:0000256" key="2">
    <source>
        <dbReference type="ARBA" id="ARBA00023002"/>
    </source>
</evidence>
<dbReference type="Gene3D" id="3.40.605.10">
    <property type="entry name" value="Aldehyde Dehydrogenase, Chain A, domain 1"/>
    <property type="match status" value="1"/>
</dbReference>
<evidence type="ECO:0000256" key="1">
    <source>
        <dbReference type="ARBA" id="ARBA00009986"/>
    </source>
</evidence>
<sequence>MGSILSGGRWLPVDQVLPVTNPYTGEVVGHAGRASADQAVEAARAAKAFRCALSAFERGEILRDTADRVADAAEDFVYSIVTETGTARRDAANEVRRAVAQLRFGAAEATRLGGETMTTDVTPNGPARLALTLPEPLGLVCAITPFNRPLNQVVTKVVPAVATGNSVIVKPSEKAPLTAVRFVRTLLAAGLPAEMIALVTGEAQEVGEALVSCEHVDMVTFTGSVAVGKHLARRIGLTHSAFELGDVGALVVADDADLDAAVAAAVTGAFGTAGQSCRGVKRVLVDERVADRFAAQLARAASRLTVGDPMAPETDIGTLIDEAAAVRVARRVDEAVAAGARLLVGGQRRGAQYWPTVLDHVPRDAALVCAETFGPCAPIVRVSGLRDAVDYLNSGPHGLQTGVFTQRIGDALWAAGQLVVGTVVINGGPQFEAPNIPFGGVKDSGRGREGVRYAMREMTRVKTVVL</sequence>
<feature type="domain" description="Aldehyde dehydrogenase" evidence="3">
    <location>
        <begin position="16"/>
        <end position="464"/>
    </location>
</feature>
<dbReference type="Gene3D" id="3.40.309.10">
    <property type="entry name" value="Aldehyde Dehydrogenase, Chain A, domain 2"/>
    <property type="match status" value="1"/>
</dbReference>
<dbReference type="RefSeq" id="WP_253767783.1">
    <property type="nucleotide sequence ID" value="NZ_JAMTCK010000002.1"/>
</dbReference>
<dbReference type="Proteomes" id="UP001206128">
    <property type="component" value="Unassembled WGS sequence"/>
</dbReference>
<comment type="caution">
    <text evidence="4">The sequence shown here is derived from an EMBL/GenBank/DDBJ whole genome shotgun (WGS) entry which is preliminary data.</text>
</comment>
<name>A0AAE3G9T0_9PSEU</name>
<proteinExistence type="inferred from homology"/>
<comment type="similarity">
    <text evidence="1">Belongs to the aldehyde dehydrogenase family.</text>
</comment>
<dbReference type="AlphaFoldDB" id="A0AAE3G9T0"/>
<evidence type="ECO:0000259" key="3">
    <source>
        <dbReference type="Pfam" id="PF00171"/>
    </source>
</evidence>
<dbReference type="PANTHER" id="PTHR42991:SF1">
    <property type="entry name" value="ALDEHYDE DEHYDROGENASE"/>
    <property type="match status" value="1"/>
</dbReference>
<keyword evidence="5" id="KW-1185">Reference proteome</keyword>
<evidence type="ECO:0000313" key="4">
    <source>
        <dbReference type="EMBL" id="MCP2164296.1"/>
    </source>
</evidence>
<dbReference type="InterPro" id="IPR015590">
    <property type="entry name" value="Aldehyde_DH_dom"/>
</dbReference>
<dbReference type="InterPro" id="IPR016161">
    <property type="entry name" value="Ald_DH/histidinol_DH"/>
</dbReference>
<dbReference type="Pfam" id="PF00171">
    <property type="entry name" value="Aldedh"/>
    <property type="match status" value="1"/>
</dbReference>
<dbReference type="EMBL" id="JAMTCK010000002">
    <property type="protein sequence ID" value="MCP2164296.1"/>
    <property type="molecule type" value="Genomic_DNA"/>
</dbReference>
<dbReference type="SUPFAM" id="SSF53720">
    <property type="entry name" value="ALDH-like"/>
    <property type="match status" value="1"/>
</dbReference>
<organism evidence="4 5">
    <name type="scientific">Goodfellowiella coeruleoviolacea</name>
    <dbReference type="NCBI Taxonomy" id="334858"/>
    <lineage>
        <taxon>Bacteria</taxon>
        <taxon>Bacillati</taxon>
        <taxon>Actinomycetota</taxon>
        <taxon>Actinomycetes</taxon>
        <taxon>Pseudonocardiales</taxon>
        <taxon>Pseudonocardiaceae</taxon>
        <taxon>Goodfellowiella</taxon>
    </lineage>
</organism>
<dbReference type="PANTHER" id="PTHR42991">
    <property type="entry name" value="ALDEHYDE DEHYDROGENASE"/>
    <property type="match status" value="1"/>
</dbReference>
<dbReference type="InterPro" id="IPR051020">
    <property type="entry name" value="ALDH-related_metabolic_enz"/>
</dbReference>
<dbReference type="InterPro" id="IPR016162">
    <property type="entry name" value="Ald_DH_N"/>
</dbReference>
<dbReference type="InterPro" id="IPR016163">
    <property type="entry name" value="Ald_DH_C"/>
</dbReference>
<protein>
    <submittedName>
        <fullName evidence="4">Aldehyde dehydrogenase (NAD+)</fullName>
    </submittedName>
</protein>
<keyword evidence="2" id="KW-0560">Oxidoreductase</keyword>
<gene>
    <name evidence="4" type="ORF">LX83_001136</name>
</gene>
<evidence type="ECO:0000313" key="5">
    <source>
        <dbReference type="Proteomes" id="UP001206128"/>
    </source>
</evidence>
<reference evidence="4" key="1">
    <citation type="submission" date="2022-06" db="EMBL/GenBank/DDBJ databases">
        <title>Genomic Encyclopedia of Archaeal and Bacterial Type Strains, Phase II (KMG-II): from individual species to whole genera.</title>
        <authorList>
            <person name="Goeker M."/>
        </authorList>
    </citation>
    <scope>NUCLEOTIDE SEQUENCE</scope>
    <source>
        <strain evidence="4">DSM 43935</strain>
    </source>
</reference>
<dbReference type="GO" id="GO:0008911">
    <property type="term" value="F:lactaldehyde dehydrogenase (NAD+) activity"/>
    <property type="evidence" value="ECO:0007669"/>
    <property type="project" value="TreeGrafter"/>
</dbReference>